<dbReference type="SUPFAM" id="SSF48208">
    <property type="entry name" value="Six-hairpin glycosidases"/>
    <property type="match status" value="1"/>
</dbReference>
<evidence type="ECO:0000313" key="4">
    <source>
        <dbReference type="Proteomes" id="UP000738431"/>
    </source>
</evidence>
<dbReference type="Gene3D" id="3.40.30.10">
    <property type="entry name" value="Glutaredoxin"/>
    <property type="match status" value="1"/>
</dbReference>
<dbReference type="SUPFAM" id="SSF52833">
    <property type="entry name" value="Thioredoxin-like"/>
    <property type="match status" value="1"/>
</dbReference>
<reference evidence="3 4" key="1">
    <citation type="submission" date="2021-08" db="EMBL/GenBank/DDBJ databases">
        <authorList>
            <person name="Zhang D."/>
            <person name="Zhang A."/>
            <person name="Wang L."/>
        </authorList>
    </citation>
    <scope>NUCLEOTIDE SEQUENCE [LARGE SCALE GENOMIC DNA]</scope>
    <source>
        <strain evidence="3 4">WL0086</strain>
    </source>
</reference>
<dbReference type="InterPro" id="IPR024705">
    <property type="entry name" value="Ssp411"/>
</dbReference>
<dbReference type="InterPro" id="IPR008928">
    <property type="entry name" value="6-hairpin_glycosidase_sf"/>
</dbReference>
<keyword evidence="4" id="KW-1185">Reference proteome</keyword>
<dbReference type="Gene3D" id="1.50.10.10">
    <property type="match status" value="1"/>
</dbReference>
<protein>
    <submittedName>
        <fullName evidence="3">Thioredoxin domain-containing protein</fullName>
    </submittedName>
</protein>
<feature type="domain" description="Spermatogenesis-associated protein 20-like TRX" evidence="2">
    <location>
        <begin position="41"/>
        <end position="201"/>
    </location>
</feature>
<dbReference type="Proteomes" id="UP000738431">
    <property type="component" value="Chromosome"/>
</dbReference>
<keyword evidence="1" id="KW-0732">Signal</keyword>
<organism evidence="3 4">
    <name type="scientific">Actomonas aquatica</name>
    <dbReference type="NCBI Taxonomy" id="2866162"/>
    <lineage>
        <taxon>Bacteria</taxon>
        <taxon>Pseudomonadati</taxon>
        <taxon>Verrucomicrobiota</taxon>
        <taxon>Opitutia</taxon>
        <taxon>Opitutales</taxon>
        <taxon>Opitutaceae</taxon>
        <taxon>Actomonas</taxon>
    </lineage>
</organism>
<sequence>MLSAPPQASCSPASPRLRRLCFTLPLLLSLGGLTNPCTAANRLADATSPYLRQHADQPVDWYPWSEDAFARARAENKPIFLSIGYSTCHWCHVMADESFSDPAIAAVLNDGFIAIKVDREQRPDLDRVYQSFVQALGSPGGWPLNVWLTPDRQPFYGGTYFPPADEGRRPGFTTVLQRIAGAWAADPDRLRAQSTDMLAALSSELTPAPDANSADTVPDWPTLRNAALDRLAELFDTTHGGFDPAAKFPAPVTLEFLLDQLASAPIPADRERARHFLTTTLHAIVRGGLHDHVGGGFHRYTVDPAWRVPHFEKTLYDQAQLIPILLTTWQYTDDDSFRAAAVDTLAYLNQQLALPAGGFASAEDADAALPGDPTQHREGAFYTWTAAELAAVLPAADLDLFRRAFAVRDTGNVAPAHDPTGELAGSNTLALAPDFAPTAAEQARLNACIDLLNTHRAQRPRPARDDKVVTAWNGFALSAFARAAQILDDPAHLATAQRTARFLRAHLYDETTGHLARSFHDGQRDAVGFPEDYAALIQGLIDLYETDFDPTWLAWARELQTTQDELFWDDAHGGYFANAATDTTVVLRLKVDHDNTEPAATSLAVRNLGRLAALFHDDDLLNRARLAARALAPTATREPAALPSFLAATGWLTGDAQQALLHAAPGPTTDTFLHLLRTHPHPRRVTLRIDATSQAYFAPRVPLIAALPDETPTAPTLYLCENFVCQLPVTTTAEVLTLLTPPPTP</sequence>
<dbReference type="PANTHER" id="PTHR42899">
    <property type="entry name" value="SPERMATOGENESIS-ASSOCIATED PROTEIN 20"/>
    <property type="match status" value="1"/>
</dbReference>
<dbReference type="EMBL" id="CP139781">
    <property type="protein sequence ID" value="WRQ86362.1"/>
    <property type="molecule type" value="Genomic_DNA"/>
</dbReference>
<evidence type="ECO:0000313" key="3">
    <source>
        <dbReference type="EMBL" id="WRQ86362.1"/>
    </source>
</evidence>
<reference evidence="3 4" key="2">
    <citation type="submission" date="2023-12" db="EMBL/GenBank/DDBJ databases">
        <title>Description of an unclassified Opitutus bacterium of Verrucomicrobiota.</title>
        <authorList>
            <person name="Zhang D.-F."/>
        </authorList>
    </citation>
    <scope>NUCLEOTIDE SEQUENCE [LARGE SCALE GENOMIC DNA]</scope>
    <source>
        <strain evidence="3 4">WL0086</strain>
    </source>
</reference>
<evidence type="ECO:0000256" key="1">
    <source>
        <dbReference type="SAM" id="SignalP"/>
    </source>
</evidence>
<dbReference type="CDD" id="cd02955">
    <property type="entry name" value="SSP411"/>
    <property type="match status" value="1"/>
</dbReference>
<proteinExistence type="predicted"/>
<dbReference type="InterPro" id="IPR036249">
    <property type="entry name" value="Thioredoxin-like_sf"/>
</dbReference>
<name>A0ABZ1C4T7_9BACT</name>
<gene>
    <name evidence="3" type="ORF">K1X11_016220</name>
</gene>
<feature type="chain" id="PRO_5045388190" evidence="1">
    <location>
        <begin position="40"/>
        <end position="745"/>
    </location>
</feature>
<dbReference type="InterPro" id="IPR004879">
    <property type="entry name" value="Ssp411-like_TRX"/>
</dbReference>
<dbReference type="Pfam" id="PF03190">
    <property type="entry name" value="Thioredox_DsbH"/>
    <property type="match status" value="1"/>
</dbReference>
<dbReference type="PANTHER" id="PTHR42899:SF1">
    <property type="entry name" value="SPERMATOGENESIS-ASSOCIATED PROTEIN 20"/>
    <property type="match status" value="1"/>
</dbReference>
<dbReference type="InterPro" id="IPR012341">
    <property type="entry name" value="6hp_glycosidase-like_sf"/>
</dbReference>
<accession>A0ABZ1C4T7</accession>
<feature type="signal peptide" evidence="1">
    <location>
        <begin position="1"/>
        <end position="39"/>
    </location>
</feature>
<evidence type="ECO:0000259" key="2">
    <source>
        <dbReference type="Pfam" id="PF03190"/>
    </source>
</evidence>
<dbReference type="PIRSF" id="PIRSF006402">
    <property type="entry name" value="UCP006402_thioredoxin"/>
    <property type="match status" value="1"/>
</dbReference>
<dbReference type="RefSeq" id="WP_221031288.1">
    <property type="nucleotide sequence ID" value="NZ_CP139781.1"/>
</dbReference>